<evidence type="ECO:0000256" key="9">
    <source>
        <dbReference type="SAM" id="Phobius"/>
    </source>
</evidence>
<evidence type="ECO:0000256" key="6">
    <source>
        <dbReference type="ARBA" id="ARBA00022989"/>
    </source>
</evidence>
<evidence type="ECO:0000256" key="2">
    <source>
        <dbReference type="ARBA" id="ARBA00004496"/>
    </source>
</evidence>
<keyword evidence="5" id="KW-0735">Signal-anchor</keyword>
<evidence type="ECO:0000256" key="1">
    <source>
        <dbReference type="ARBA" id="ARBA00004323"/>
    </source>
</evidence>
<keyword evidence="3" id="KW-0963">Cytoplasm</keyword>
<dbReference type="STRING" id="76193.A0A194R9J4"/>
<dbReference type="AlphaFoldDB" id="A0A194R9J4"/>
<dbReference type="InterPro" id="IPR038757">
    <property type="entry name" value="BRAP"/>
</dbReference>
<reference evidence="10 11" key="1">
    <citation type="journal article" date="2015" name="Nat. Commun.">
        <title>Outbred genome sequencing and CRISPR/Cas9 gene editing in butterflies.</title>
        <authorList>
            <person name="Li X."/>
            <person name="Fan D."/>
            <person name="Zhang W."/>
            <person name="Liu G."/>
            <person name="Zhang L."/>
            <person name="Zhao L."/>
            <person name="Fang X."/>
            <person name="Chen L."/>
            <person name="Dong Y."/>
            <person name="Chen Y."/>
            <person name="Ding Y."/>
            <person name="Zhao R."/>
            <person name="Feng M."/>
            <person name="Zhu Y."/>
            <person name="Feng Y."/>
            <person name="Jiang X."/>
            <person name="Zhu D."/>
            <person name="Xiang H."/>
            <person name="Feng X."/>
            <person name="Li S."/>
            <person name="Wang J."/>
            <person name="Zhang G."/>
            <person name="Kronforst M.R."/>
            <person name="Wang W."/>
        </authorList>
    </citation>
    <scope>NUCLEOTIDE SEQUENCE [LARGE SCALE GENOMIC DNA]</scope>
    <source>
        <strain evidence="10">Ya'a_city_454_Pm</strain>
        <tissue evidence="10">Whole body</tissue>
    </source>
</reference>
<dbReference type="PANTHER" id="PTHR35259:SF1">
    <property type="entry name" value="BOMBESIN RECEPTOR-ACTIVATED PROTEIN C6ORF89"/>
    <property type="match status" value="1"/>
</dbReference>
<evidence type="ECO:0000313" key="11">
    <source>
        <dbReference type="Proteomes" id="UP000053240"/>
    </source>
</evidence>
<dbReference type="EMBL" id="KQ460761">
    <property type="protein sequence ID" value="KPJ12531.1"/>
    <property type="molecule type" value="Genomic_DNA"/>
</dbReference>
<evidence type="ECO:0000256" key="4">
    <source>
        <dbReference type="ARBA" id="ARBA00022692"/>
    </source>
</evidence>
<dbReference type="GO" id="GO:0000139">
    <property type="term" value="C:Golgi membrane"/>
    <property type="evidence" value="ECO:0007669"/>
    <property type="project" value="UniProtKB-SubCell"/>
</dbReference>
<feature type="transmembrane region" description="Helical" evidence="9">
    <location>
        <begin position="77"/>
        <end position="95"/>
    </location>
</feature>
<dbReference type="FunCoup" id="A0A194R9J4">
    <property type="interactions" value="6"/>
</dbReference>
<keyword evidence="4 9" id="KW-0812">Transmembrane</keyword>
<keyword evidence="8 9" id="KW-0472">Membrane</keyword>
<protein>
    <submittedName>
        <fullName evidence="10">Uncharacterized protein</fullName>
    </submittedName>
</protein>
<sequence>MGLLGQKILLIFHNPMRMNQSFKNYTKSVQGLKKECAEHGINDEEFKKLYLETLESVNKNEIQKTTRNKLYAKKRKLLLILVLLLVTVCSFKYIYNNILCNLQEFIYPGLRLIRKISIPFISLFPALTELYQEPCLIQNPFFTIVDMDCWPCSTVGNVHKVLDPQPVHQQNTAPFIYQSTQPKLDMNVLRDLYLRNRDTFDKESSKILMNNNFYVSPSQVLVQKTEDKNLYIWKINNINIARILRQIIPRAKVVPKFGQSTERYIIIDSSQTTFRIPDTECNFAFLLSLNGARAVTLSPAEECKHQCKSLKVDLKESDLLWYNWWYWRPVVQQSNDNTTFIAHVGSYC</sequence>
<evidence type="ECO:0000313" key="10">
    <source>
        <dbReference type="EMBL" id="KPJ12531.1"/>
    </source>
</evidence>
<name>A0A194R9J4_PAPMA</name>
<keyword evidence="6 9" id="KW-1133">Transmembrane helix</keyword>
<accession>A0A194R9J4</accession>
<dbReference type="Proteomes" id="UP000053240">
    <property type="component" value="Unassembled WGS sequence"/>
</dbReference>
<keyword evidence="7" id="KW-0333">Golgi apparatus</keyword>
<gene>
    <name evidence="10" type="ORF">RR48_06671</name>
</gene>
<dbReference type="InParanoid" id="A0A194R9J4"/>
<dbReference type="PANTHER" id="PTHR35259">
    <property type="entry name" value="BOMBESIN RECEPTOR-ACTIVATED PROTEIN C6ORF89"/>
    <property type="match status" value="1"/>
</dbReference>
<proteinExistence type="predicted"/>
<comment type="subcellular location">
    <subcellularLocation>
        <location evidence="2">Cytoplasm</location>
    </subcellularLocation>
    <subcellularLocation>
        <location evidence="1">Golgi apparatus membrane</location>
        <topology evidence="1">Single-pass type II membrane protein</topology>
    </subcellularLocation>
</comment>
<organism evidence="10 11">
    <name type="scientific">Papilio machaon</name>
    <name type="common">Old World swallowtail butterfly</name>
    <dbReference type="NCBI Taxonomy" id="76193"/>
    <lineage>
        <taxon>Eukaryota</taxon>
        <taxon>Metazoa</taxon>
        <taxon>Ecdysozoa</taxon>
        <taxon>Arthropoda</taxon>
        <taxon>Hexapoda</taxon>
        <taxon>Insecta</taxon>
        <taxon>Pterygota</taxon>
        <taxon>Neoptera</taxon>
        <taxon>Endopterygota</taxon>
        <taxon>Lepidoptera</taxon>
        <taxon>Glossata</taxon>
        <taxon>Ditrysia</taxon>
        <taxon>Papilionoidea</taxon>
        <taxon>Papilionidae</taxon>
        <taxon>Papilioninae</taxon>
        <taxon>Papilio</taxon>
    </lineage>
</organism>
<evidence type="ECO:0000256" key="7">
    <source>
        <dbReference type="ARBA" id="ARBA00023034"/>
    </source>
</evidence>
<evidence type="ECO:0000256" key="5">
    <source>
        <dbReference type="ARBA" id="ARBA00022968"/>
    </source>
</evidence>
<evidence type="ECO:0000256" key="3">
    <source>
        <dbReference type="ARBA" id="ARBA00022490"/>
    </source>
</evidence>
<keyword evidence="11" id="KW-1185">Reference proteome</keyword>
<evidence type="ECO:0000256" key="8">
    <source>
        <dbReference type="ARBA" id="ARBA00023136"/>
    </source>
</evidence>